<accession>A0AAV4I4C4</accession>
<feature type="compositionally biased region" description="Polar residues" evidence="1">
    <location>
        <begin position="81"/>
        <end position="95"/>
    </location>
</feature>
<keyword evidence="3" id="KW-0808">Transferase</keyword>
<dbReference type="PANTHER" id="PTHR36688">
    <property type="entry name" value="ENDO/EXONUCLEASE/PHOSPHATASE DOMAIN-CONTAINING PROTEIN"/>
    <property type="match status" value="1"/>
</dbReference>
<feature type="region of interest" description="Disordered" evidence="1">
    <location>
        <begin position="57"/>
        <end position="96"/>
    </location>
</feature>
<keyword evidence="3" id="KW-0695">RNA-directed DNA polymerase</keyword>
<dbReference type="PANTHER" id="PTHR36688:SF2">
    <property type="entry name" value="ENDONUCLEASE_EXONUCLEASE_PHOSPHATASE DOMAIN-CONTAINING PROTEIN"/>
    <property type="match status" value="1"/>
</dbReference>
<evidence type="ECO:0000256" key="1">
    <source>
        <dbReference type="SAM" id="MobiDB-lite"/>
    </source>
</evidence>
<comment type="caution">
    <text evidence="3">The sequence shown here is derived from an EMBL/GenBank/DDBJ whole genome shotgun (WGS) entry which is preliminary data.</text>
</comment>
<dbReference type="AlphaFoldDB" id="A0AAV4I4C4"/>
<keyword evidence="3" id="KW-0548">Nucleotidyltransferase</keyword>
<reference evidence="3 4" key="1">
    <citation type="journal article" date="2021" name="Elife">
        <title>Chloroplast acquisition without the gene transfer in kleptoplastic sea slugs, Plakobranchus ocellatus.</title>
        <authorList>
            <person name="Maeda T."/>
            <person name="Takahashi S."/>
            <person name="Yoshida T."/>
            <person name="Shimamura S."/>
            <person name="Takaki Y."/>
            <person name="Nagai Y."/>
            <person name="Toyoda A."/>
            <person name="Suzuki Y."/>
            <person name="Arimoto A."/>
            <person name="Ishii H."/>
            <person name="Satoh N."/>
            <person name="Nishiyama T."/>
            <person name="Hasebe M."/>
            <person name="Maruyama T."/>
            <person name="Minagawa J."/>
            <person name="Obokata J."/>
            <person name="Shigenobu S."/>
        </authorList>
    </citation>
    <scope>NUCLEOTIDE SEQUENCE [LARGE SCALE GENOMIC DNA]</scope>
</reference>
<evidence type="ECO:0000259" key="2">
    <source>
        <dbReference type="Pfam" id="PF14529"/>
    </source>
</evidence>
<dbReference type="EMBL" id="BMAT01013041">
    <property type="protein sequence ID" value="GFS04790.1"/>
    <property type="molecule type" value="Genomic_DNA"/>
</dbReference>
<organism evidence="3 4">
    <name type="scientific">Elysia marginata</name>
    <dbReference type="NCBI Taxonomy" id="1093978"/>
    <lineage>
        <taxon>Eukaryota</taxon>
        <taxon>Metazoa</taxon>
        <taxon>Spiralia</taxon>
        <taxon>Lophotrochozoa</taxon>
        <taxon>Mollusca</taxon>
        <taxon>Gastropoda</taxon>
        <taxon>Heterobranchia</taxon>
        <taxon>Euthyneura</taxon>
        <taxon>Panpulmonata</taxon>
        <taxon>Sacoglossa</taxon>
        <taxon>Placobranchoidea</taxon>
        <taxon>Plakobranchidae</taxon>
        <taxon>Elysia</taxon>
    </lineage>
</organism>
<protein>
    <submittedName>
        <fullName evidence="3">Reverse transcriptase-like protein</fullName>
    </submittedName>
</protein>
<dbReference type="Proteomes" id="UP000762676">
    <property type="component" value="Unassembled WGS sequence"/>
</dbReference>
<dbReference type="Gene3D" id="3.60.10.10">
    <property type="entry name" value="Endonuclease/exonuclease/phosphatase"/>
    <property type="match status" value="1"/>
</dbReference>
<dbReference type="InterPro" id="IPR005135">
    <property type="entry name" value="Endo/exonuclease/phosphatase"/>
</dbReference>
<evidence type="ECO:0000313" key="3">
    <source>
        <dbReference type="EMBL" id="GFS04790.1"/>
    </source>
</evidence>
<gene>
    <name evidence="3" type="ORF">ElyMa_006504800</name>
</gene>
<proteinExistence type="predicted"/>
<keyword evidence="4" id="KW-1185">Reference proteome</keyword>
<sequence>MQNFDPWILPSDRNCIIASDFKAHSKLWDPYQPANPVGEKLELWVEENHMVVMNDSQATRMNPSSGGPLTPDKTFTRPTLAPSTTSTVTSDSMGSDHNPILIAIELKSPKPTPHHRKRFSFKKANWDLFQNEVAVLLSKKHPSPPSQCTL</sequence>
<dbReference type="InterPro" id="IPR052560">
    <property type="entry name" value="RdDP_mobile_element"/>
</dbReference>
<name>A0AAV4I4C4_9GAST</name>
<feature type="compositionally biased region" description="Polar residues" evidence="1">
    <location>
        <begin position="57"/>
        <end position="67"/>
    </location>
</feature>
<dbReference type="GO" id="GO:0003964">
    <property type="term" value="F:RNA-directed DNA polymerase activity"/>
    <property type="evidence" value="ECO:0007669"/>
    <property type="project" value="UniProtKB-KW"/>
</dbReference>
<dbReference type="SUPFAM" id="SSF56219">
    <property type="entry name" value="DNase I-like"/>
    <property type="match status" value="1"/>
</dbReference>
<feature type="domain" description="Endonuclease/exonuclease/phosphatase" evidence="2">
    <location>
        <begin position="11"/>
        <end position="100"/>
    </location>
</feature>
<dbReference type="InterPro" id="IPR036691">
    <property type="entry name" value="Endo/exonu/phosph_ase_sf"/>
</dbReference>
<dbReference type="Pfam" id="PF14529">
    <property type="entry name" value="Exo_endo_phos_2"/>
    <property type="match status" value="1"/>
</dbReference>
<evidence type="ECO:0000313" key="4">
    <source>
        <dbReference type="Proteomes" id="UP000762676"/>
    </source>
</evidence>